<dbReference type="HOGENOM" id="CLU_2325087_0_0_1"/>
<reference evidence="2" key="2">
    <citation type="submission" date="2011-02" db="EMBL/GenBank/DDBJ databases">
        <authorList>
            <person name="MacLean D."/>
        </authorList>
    </citation>
    <scope>NUCLEOTIDE SEQUENCE</scope>
</reference>
<reference evidence="2" key="1">
    <citation type="journal article" date="2011" name="PLoS Biol.">
        <title>Gene gain and loss during evolution of obligate parasitism in the white rust pathogen of Arabidopsis thaliana.</title>
        <authorList>
            <person name="Kemen E."/>
            <person name="Gardiner A."/>
            <person name="Schultz-Larsen T."/>
            <person name="Kemen A.C."/>
            <person name="Balmuth A.L."/>
            <person name="Robert-Seilaniantz A."/>
            <person name="Bailey K."/>
            <person name="Holub E."/>
            <person name="Studholme D.J."/>
            <person name="Maclean D."/>
            <person name="Jones J.D."/>
        </authorList>
    </citation>
    <scope>NUCLEOTIDE SEQUENCE</scope>
</reference>
<protein>
    <submittedName>
        <fullName evidence="2">AlNc14C525G12045 protein</fullName>
    </submittedName>
</protein>
<accession>F0X0V5</accession>
<feature type="chain" id="PRO_5003263673" evidence="1">
    <location>
        <begin position="22"/>
        <end position="99"/>
    </location>
</feature>
<proteinExistence type="predicted"/>
<name>F0X0V5_9STRA</name>
<feature type="signal peptide" evidence="1">
    <location>
        <begin position="1"/>
        <end position="21"/>
    </location>
</feature>
<sequence length="99" mass="11543">MLYMNWTFGLLTIAAIRHVLTIRAVEDVKSWYGRYGRDTGEADREPAFSRSKECYICFTAAQLNSRPYAKLRMVRDTYNQHFFFGRPNSISVKIQILIG</sequence>
<organism evidence="2">
    <name type="scientific">Albugo laibachii Nc14</name>
    <dbReference type="NCBI Taxonomy" id="890382"/>
    <lineage>
        <taxon>Eukaryota</taxon>
        <taxon>Sar</taxon>
        <taxon>Stramenopiles</taxon>
        <taxon>Oomycota</taxon>
        <taxon>Peronosporomycetes</taxon>
        <taxon>Albuginales</taxon>
        <taxon>Albuginaceae</taxon>
        <taxon>Albugo</taxon>
    </lineage>
</organism>
<keyword evidence="1" id="KW-0732">Signal</keyword>
<evidence type="ECO:0000313" key="2">
    <source>
        <dbReference type="EMBL" id="CCA27400.1"/>
    </source>
</evidence>
<evidence type="ECO:0000256" key="1">
    <source>
        <dbReference type="SAM" id="SignalP"/>
    </source>
</evidence>
<gene>
    <name evidence="2" type="primary">AlNc14C525G12045</name>
    <name evidence="2" type="ORF">ALNC14_135440</name>
</gene>
<dbReference type="EMBL" id="FR824557">
    <property type="protein sequence ID" value="CCA27400.1"/>
    <property type="molecule type" value="Genomic_DNA"/>
</dbReference>
<dbReference type="AlphaFoldDB" id="F0X0V5"/>